<sequence>MDPNTQVEQKTQYPGLRTNEYRPTQKLLELAESPLQLFSYVTPPRLRRRIATESSRYSHQHLNGRIDRMYTA</sequence>
<dbReference type="AlphaFoldDB" id="A0A225WWG1"/>
<organism evidence="2 3">
    <name type="scientific">Phytophthora megakarya</name>
    <dbReference type="NCBI Taxonomy" id="4795"/>
    <lineage>
        <taxon>Eukaryota</taxon>
        <taxon>Sar</taxon>
        <taxon>Stramenopiles</taxon>
        <taxon>Oomycota</taxon>
        <taxon>Peronosporomycetes</taxon>
        <taxon>Peronosporales</taxon>
        <taxon>Peronosporaceae</taxon>
        <taxon>Phytophthora</taxon>
    </lineage>
</organism>
<comment type="caution">
    <text evidence="2">The sequence shown here is derived from an EMBL/GenBank/DDBJ whole genome shotgun (WGS) entry which is preliminary data.</text>
</comment>
<proteinExistence type="predicted"/>
<dbReference type="OrthoDB" id="128268at2759"/>
<dbReference type="Proteomes" id="UP000198211">
    <property type="component" value="Unassembled WGS sequence"/>
</dbReference>
<keyword evidence="3" id="KW-1185">Reference proteome</keyword>
<protein>
    <submittedName>
        <fullName evidence="2">Uncharacterized protein</fullName>
    </submittedName>
</protein>
<dbReference type="EMBL" id="NBNE01000174">
    <property type="protein sequence ID" value="OWZ21961.1"/>
    <property type="molecule type" value="Genomic_DNA"/>
</dbReference>
<reference evidence="3" key="1">
    <citation type="submission" date="2017-03" db="EMBL/GenBank/DDBJ databases">
        <title>Phytopthora megakarya and P. palmivora, two closely related causual agents of cacao black pod achieved similar genome size and gene model numbers by different mechanisms.</title>
        <authorList>
            <person name="Ali S."/>
            <person name="Shao J."/>
            <person name="Larry D.J."/>
            <person name="Kronmiller B."/>
            <person name="Shen D."/>
            <person name="Strem M.D."/>
            <person name="Melnick R.L."/>
            <person name="Guiltinan M.J."/>
            <person name="Tyler B.M."/>
            <person name="Meinhardt L.W."/>
            <person name="Bailey B.A."/>
        </authorList>
    </citation>
    <scope>NUCLEOTIDE SEQUENCE [LARGE SCALE GENOMIC DNA]</scope>
    <source>
        <strain evidence="3">zdho120</strain>
    </source>
</reference>
<evidence type="ECO:0000256" key="1">
    <source>
        <dbReference type="SAM" id="MobiDB-lite"/>
    </source>
</evidence>
<gene>
    <name evidence="2" type="ORF">PHMEG_0003416</name>
</gene>
<accession>A0A225WWG1</accession>
<feature type="region of interest" description="Disordered" evidence="1">
    <location>
        <begin position="1"/>
        <end position="20"/>
    </location>
</feature>
<evidence type="ECO:0000313" key="3">
    <source>
        <dbReference type="Proteomes" id="UP000198211"/>
    </source>
</evidence>
<evidence type="ECO:0000313" key="2">
    <source>
        <dbReference type="EMBL" id="OWZ21961.1"/>
    </source>
</evidence>
<name>A0A225WWG1_9STRA</name>
<feature type="compositionally biased region" description="Polar residues" evidence="1">
    <location>
        <begin position="1"/>
        <end position="12"/>
    </location>
</feature>